<dbReference type="Gene3D" id="1.10.437.10">
    <property type="entry name" value="Blc2-like"/>
    <property type="match status" value="1"/>
</dbReference>
<keyword evidence="6" id="KW-0472">Membrane</keyword>
<dbReference type="CDD" id="cd06845">
    <property type="entry name" value="Bcl-2_like"/>
    <property type="match status" value="1"/>
</dbReference>
<proteinExistence type="inferred from homology"/>
<evidence type="ECO:0000256" key="3">
    <source>
        <dbReference type="ARBA" id="ARBA00022692"/>
    </source>
</evidence>
<gene>
    <name evidence="7" type="ORF">PACLA_8A018789</name>
</gene>
<dbReference type="GO" id="GO:0008630">
    <property type="term" value="P:intrinsic apoptotic signaling pathway in response to DNA damage"/>
    <property type="evidence" value="ECO:0007669"/>
    <property type="project" value="TreeGrafter"/>
</dbReference>
<keyword evidence="3" id="KW-0812">Transmembrane</keyword>
<dbReference type="GO" id="GO:0001836">
    <property type="term" value="P:release of cytochrome c from mitochondria"/>
    <property type="evidence" value="ECO:0007669"/>
    <property type="project" value="TreeGrafter"/>
</dbReference>
<evidence type="ECO:0000313" key="7">
    <source>
        <dbReference type="EMBL" id="CAB3984086.1"/>
    </source>
</evidence>
<dbReference type="OrthoDB" id="6021377at2759"/>
<evidence type="ECO:0000256" key="6">
    <source>
        <dbReference type="ARBA" id="ARBA00023136"/>
    </source>
</evidence>
<dbReference type="PANTHER" id="PTHR11256:SF47">
    <property type="entry name" value="BCL-2-LIKE PROTEIN 10"/>
    <property type="match status" value="1"/>
</dbReference>
<dbReference type="GO" id="GO:0005741">
    <property type="term" value="C:mitochondrial outer membrane"/>
    <property type="evidence" value="ECO:0007669"/>
    <property type="project" value="TreeGrafter"/>
</dbReference>
<dbReference type="AlphaFoldDB" id="A0A6S7G6P7"/>
<protein>
    <submittedName>
        <fullName evidence="7">Bcl-2 1</fullName>
    </submittedName>
</protein>
<keyword evidence="4" id="KW-0053">Apoptosis</keyword>
<evidence type="ECO:0000313" key="8">
    <source>
        <dbReference type="Proteomes" id="UP001152795"/>
    </source>
</evidence>
<accession>A0A6S7G6P7</accession>
<comment type="caution">
    <text evidence="7">The sequence shown here is derived from an EMBL/GenBank/DDBJ whole genome shotgun (WGS) entry which is preliminary data.</text>
</comment>
<dbReference type="Proteomes" id="UP001152795">
    <property type="component" value="Unassembled WGS sequence"/>
</dbReference>
<evidence type="ECO:0000256" key="1">
    <source>
        <dbReference type="ARBA" id="ARBA00004308"/>
    </source>
</evidence>
<reference evidence="7" key="1">
    <citation type="submission" date="2020-04" db="EMBL/GenBank/DDBJ databases">
        <authorList>
            <person name="Alioto T."/>
            <person name="Alioto T."/>
            <person name="Gomez Garrido J."/>
        </authorList>
    </citation>
    <scope>NUCLEOTIDE SEQUENCE</scope>
    <source>
        <strain evidence="7">A484AB</strain>
    </source>
</reference>
<organism evidence="7 8">
    <name type="scientific">Paramuricea clavata</name>
    <name type="common">Red gorgonian</name>
    <name type="synonym">Violescent sea-whip</name>
    <dbReference type="NCBI Taxonomy" id="317549"/>
    <lineage>
        <taxon>Eukaryota</taxon>
        <taxon>Metazoa</taxon>
        <taxon>Cnidaria</taxon>
        <taxon>Anthozoa</taxon>
        <taxon>Octocorallia</taxon>
        <taxon>Malacalcyonacea</taxon>
        <taxon>Plexauridae</taxon>
        <taxon>Paramuricea</taxon>
    </lineage>
</organism>
<dbReference type="InterPro" id="IPR036834">
    <property type="entry name" value="Bcl-2-like_sf"/>
</dbReference>
<dbReference type="GO" id="GO:0097192">
    <property type="term" value="P:extrinsic apoptotic signaling pathway in absence of ligand"/>
    <property type="evidence" value="ECO:0007669"/>
    <property type="project" value="TreeGrafter"/>
</dbReference>
<dbReference type="EMBL" id="CACRXK020000695">
    <property type="protein sequence ID" value="CAB3984086.1"/>
    <property type="molecule type" value="Genomic_DNA"/>
</dbReference>
<name>A0A6S7G6P7_PARCT</name>
<comment type="similarity">
    <text evidence="2">Belongs to the Bcl-2 family.</text>
</comment>
<evidence type="ECO:0000256" key="4">
    <source>
        <dbReference type="ARBA" id="ARBA00022703"/>
    </source>
</evidence>
<dbReference type="GO" id="GO:0042981">
    <property type="term" value="P:regulation of apoptotic process"/>
    <property type="evidence" value="ECO:0007669"/>
    <property type="project" value="InterPro"/>
</dbReference>
<dbReference type="PANTHER" id="PTHR11256">
    <property type="entry name" value="BCL-2 RELATED"/>
    <property type="match status" value="1"/>
</dbReference>
<evidence type="ECO:0000256" key="5">
    <source>
        <dbReference type="ARBA" id="ARBA00022989"/>
    </source>
</evidence>
<comment type="subcellular location">
    <subcellularLocation>
        <location evidence="1">Endomembrane system</location>
    </subcellularLocation>
</comment>
<dbReference type="SUPFAM" id="SSF56854">
    <property type="entry name" value="Bcl-2 inhibitors of programmed cell death"/>
    <property type="match status" value="1"/>
</dbReference>
<dbReference type="GO" id="GO:0012505">
    <property type="term" value="C:endomembrane system"/>
    <property type="evidence" value="ECO:0007669"/>
    <property type="project" value="UniProtKB-SubCell"/>
</dbReference>
<dbReference type="InterPro" id="IPR046371">
    <property type="entry name" value="Bcl-2_BH1-3"/>
</dbReference>
<dbReference type="Pfam" id="PF00452">
    <property type="entry name" value="Bcl-2"/>
    <property type="match status" value="1"/>
</dbReference>
<dbReference type="InterPro" id="IPR026298">
    <property type="entry name" value="Bcl-2_fam"/>
</dbReference>
<dbReference type="PROSITE" id="PS50062">
    <property type="entry name" value="BCL2_FAMILY"/>
    <property type="match status" value="1"/>
</dbReference>
<keyword evidence="5" id="KW-1133">Transmembrane helix</keyword>
<dbReference type="GO" id="GO:0051400">
    <property type="term" value="F:BH domain binding"/>
    <property type="evidence" value="ECO:0007669"/>
    <property type="project" value="TreeGrafter"/>
</dbReference>
<dbReference type="InterPro" id="IPR002475">
    <property type="entry name" value="Bcl2-like"/>
</dbReference>
<evidence type="ECO:0000256" key="2">
    <source>
        <dbReference type="ARBA" id="ARBA00009458"/>
    </source>
</evidence>
<sequence>MASNIVEMTKELAQDFIYFKVGKANPVTSISLSARTLKRVATEVEAKHGDLFESMTRRISCSDDNISESFKKIVENMFADNVINWGRIAVLFTFAGHIALYCDRHGSQEDPDLVVLLLTEFVNRKLLKWIQNNGGWDSFNEHFKERKDDTGVWWRDALCVGLVAGAALVFAR</sequence>
<dbReference type="SMART" id="SM00337">
    <property type="entry name" value="BCL"/>
    <property type="match status" value="1"/>
</dbReference>
<dbReference type="PRINTS" id="PR01862">
    <property type="entry name" value="BCL2FAMILY"/>
</dbReference>
<keyword evidence="8" id="KW-1185">Reference proteome</keyword>